<organism evidence="1 2">
    <name type="scientific">Hesseltinella vesiculosa</name>
    <dbReference type="NCBI Taxonomy" id="101127"/>
    <lineage>
        <taxon>Eukaryota</taxon>
        <taxon>Fungi</taxon>
        <taxon>Fungi incertae sedis</taxon>
        <taxon>Mucoromycota</taxon>
        <taxon>Mucoromycotina</taxon>
        <taxon>Mucoromycetes</taxon>
        <taxon>Mucorales</taxon>
        <taxon>Cunninghamellaceae</taxon>
        <taxon>Hesseltinella</taxon>
    </lineage>
</organism>
<dbReference type="AlphaFoldDB" id="A0A1X2G2M5"/>
<evidence type="ECO:0000313" key="1">
    <source>
        <dbReference type="EMBL" id="ORX42940.1"/>
    </source>
</evidence>
<name>A0A1X2G2M5_9FUNG</name>
<reference evidence="1 2" key="1">
    <citation type="submission" date="2016-07" db="EMBL/GenBank/DDBJ databases">
        <title>Pervasive Adenine N6-methylation of Active Genes in Fungi.</title>
        <authorList>
            <consortium name="DOE Joint Genome Institute"/>
            <person name="Mondo S.J."/>
            <person name="Dannebaum R.O."/>
            <person name="Kuo R.C."/>
            <person name="Labutti K."/>
            <person name="Haridas S."/>
            <person name="Kuo A."/>
            <person name="Salamov A."/>
            <person name="Ahrendt S.R."/>
            <person name="Lipzen A."/>
            <person name="Sullivan W."/>
            <person name="Andreopoulos W.B."/>
            <person name="Clum A."/>
            <person name="Lindquist E."/>
            <person name="Daum C."/>
            <person name="Ramamoorthy G.K."/>
            <person name="Gryganskyi A."/>
            <person name="Culley D."/>
            <person name="Magnuson J.K."/>
            <person name="James T.Y."/>
            <person name="O'Malley M.A."/>
            <person name="Stajich J.E."/>
            <person name="Spatafora J.W."/>
            <person name="Visel A."/>
            <person name="Grigoriev I.V."/>
        </authorList>
    </citation>
    <scope>NUCLEOTIDE SEQUENCE [LARGE SCALE GENOMIC DNA]</scope>
    <source>
        <strain evidence="1 2">NRRL 3301</strain>
    </source>
</reference>
<sequence>MASNAGLKAKAQSIEIGDLRLQAIGPSAPSNSARATRNPTSSKLLNEQALQHLLPLLSPHPPNVPLSSLHEYDPLKTQCRWI</sequence>
<protein>
    <submittedName>
        <fullName evidence="1">Uncharacterized protein</fullName>
    </submittedName>
</protein>
<dbReference type="EMBL" id="MCGT01000060">
    <property type="protein sequence ID" value="ORX42940.1"/>
    <property type="molecule type" value="Genomic_DNA"/>
</dbReference>
<accession>A0A1X2G2M5</accession>
<evidence type="ECO:0000313" key="2">
    <source>
        <dbReference type="Proteomes" id="UP000242146"/>
    </source>
</evidence>
<keyword evidence="2" id="KW-1185">Reference proteome</keyword>
<dbReference type="Proteomes" id="UP000242146">
    <property type="component" value="Unassembled WGS sequence"/>
</dbReference>
<gene>
    <name evidence="1" type="ORF">DM01DRAFT_1212517</name>
</gene>
<proteinExistence type="predicted"/>
<comment type="caution">
    <text evidence="1">The sequence shown here is derived from an EMBL/GenBank/DDBJ whole genome shotgun (WGS) entry which is preliminary data.</text>
</comment>